<accession>A0A0E9S556</accession>
<organism evidence="1">
    <name type="scientific">Anguilla anguilla</name>
    <name type="common">European freshwater eel</name>
    <name type="synonym">Muraena anguilla</name>
    <dbReference type="NCBI Taxonomy" id="7936"/>
    <lineage>
        <taxon>Eukaryota</taxon>
        <taxon>Metazoa</taxon>
        <taxon>Chordata</taxon>
        <taxon>Craniata</taxon>
        <taxon>Vertebrata</taxon>
        <taxon>Euteleostomi</taxon>
        <taxon>Actinopterygii</taxon>
        <taxon>Neopterygii</taxon>
        <taxon>Teleostei</taxon>
        <taxon>Anguilliformes</taxon>
        <taxon>Anguillidae</taxon>
        <taxon>Anguilla</taxon>
    </lineage>
</organism>
<reference evidence="1" key="1">
    <citation type="submission" date="2014-11" db="EMBL/GenBank/DDBJ databases">
        <authorList>
            <person name="Amaro Gonzalez C."/>
        </authorList>
    </citation>
    <scope>NUCLEOTIDE SEQUENCE</scope>
</reference>
<reference evidence="1" key="2">
    <citation type="journal article" date="2015" name="Fish Shellfish Immunol.">
        <title>Early steps in the European eel (Anguilla anguilla)-Vibrio vulnificus interaction in the gills: Role of the RtxA13 toxin.</title>
        <authorList>
            <person name="Callol A."/>
            <person name="Pajuelo D."/>
            <person name="Ebbesson L."/>
            <person name="Teles M."/>
            <person name="MacKenzie S."/>
            <person name="Amaro C."/>
        </authorList>
    </citation>
    <scope>NUCLEOTIDE SEQUENCE</scope>
</reference>
<protein>
    <submittedName>
        <fullName evidence="1">Uncharacterized protein</fullName>
    </submittedName>
</protein>
<dbReference type="AlphaFoldDB" id="A0A0E9S556"/>
<dbReference type="EMBL" id="GBXM01072250">
    <property type="protein sequence ID" value="JAH36327.1"/>
    <property type="molecule type" value="Transcribed_RNA"/>
</dbReference>
<sequence length="73" mass="8838">MKKRTRKLQLLQKCTFLFLFPYLNLQFLIKTTRYQPQLLFQRTVQEKLRKKCVLKRHILSSQKIEALQTGLSL</sequence>
<proteinExistence type="predicted"/>
<name>A0A0E9S556_ANGAN</name>
<evidence type="ECO:0000313" key="1">
    <source>
        <dbReference type="EMBL" id="JAH36327.1"/>
    </source>
</evidence>